<evidence type="ECO:0000313" key="2">
    <source>
        <dbReference type="Proteomes" id="UP001301653"/>
    </source>
</evidence>
<sequence>PLQPALQGFAFLCKHLVFTFSCSDNFKKNFKFIKQVVDRFKKPAKVGGSLQQDAFGRRRSS</sequence>
<dbReference type="RefSeq" id="WP_323439766.1">
    <property type="nucleotide sequence ID" value="NZ_JAYFUH010000262.1"/>
</dbReference>
<dbReference type="Proteomes" id="UP001301653">
    <property type="component" value="Unassembled WGS sequence"/>
</dbReference>
<organism evidence="1 2">
    <name type="scientific">Stenotrophomonas capsici</name>
    <dbReference type="NCBI Taxonomy" id="3110230"/>
    <lineage>
        <taxon>Bacteria</taxon>
        <taxon>Pseudomonadati</taxon>
        <taxon>Pseudomonadota</taxon>
        <taxon>Gammaproteobacteria</taxon>
        <taxon>Lysobacterales</taxon>
        <taxon>Lysobacteraceae</taxon>
        <taxon>Stenotrophomonas</taxon>
    </lineage>
</organism>
<name>A0ABU5V8E8_9GAMM</name>
<evidence type="ECO:0000313" key="1">
    <source>
        <dbReference type="EMBL" id="MEA5669637.1"/>
    </source>
</evidence>
<proteinExistence type="predicted"/>
<gene>
    <name evidence="1" type="ORF">VA603_19065</name>
</gene>
<feature type="non-terminal residue" evidence="1">
    <location>
        <position position="1"/>
    </location>
</feature>
<reference evidence="1 2" key="1">
    <citation type="submission" date="2023-12" db="EMBL/GenBank/DDBJ databases">
        <title>Stenotrophomonas guangdongensis sp. nov., isolated from wilted pepper plants (Capsicum annuum).</title>
        <authorList>
            <person name="Qiu M."/>
            <person name="Li Y."/>
            <person name="Liu Q."/>
            <person name="Zhang X."/>
            <person name="Huang Y."/>
            <person name="Guo R."/>
            <person name="Hu M."/>
            <person name="Zhou J."/>
            <person name="Zhou X."/>
        </authorList>
    </citation>
    <scope>NUCLEOTIDE SEQUENCE [LARGE SCALE GENOMIC DNA]</scope>
    <source>
        <strain evidence="1 2">MH1</strain>
    </source>
</reference>
<dbReference type="EMBL" id="JAYFUH010000262">
    <property type="protein sequence ID" value="MEA5669637.1"/>
    <property type="molecule type" value="Genomic_DNA"/>
</dbReference>
<protein>
    <submittedName>
        <fullName evidence="1">Uncharacterized protein</fullName>
    </submittedName>
</protein>
<accession>A0ABU5V8E8</accession>
<keyword evidence="2" id="KW-1185">Reference proteome</keyword>
<comment type="caution">
    <text evidence="1">The sequence shown here is derived from an EMBL/GenBank/DDBJ whole genome shotgun (WGS) entry which is preliminary data.</text>
</comment>